<dbReference type="CDD" id="cd11386">
    <property type="entry name" value="MCP_signal"/>
    <property type="match status" value="1"/>
</dbReference>
<dbReference type="PANTHER" id="PTHR32089">
    <property type="entry name" value="METHYL-ACCEPTING CHEMOTAXIS PROTEIN MCPB"/>
    <property type="match status" value="1"/>
</dbReference>
<dbReference type="GO" id="GO:0007165">
    <property type="term" value="P:signal transduction"/>
    <property type="evidence" value="ECO:0007669"/>
    <property type="project" value="UniProtKB-KW"/>
</dbReference>
<dbReference type="PRINTS" id="PR00260">
    <property type="entry name" value="CHEMTRNSDUCR"/>
</dbReference>
<dbReference type="Gene3D" id="3.30.450.20">
    <property type="entry name" value="PAS domain"/>
    <property type="match status" value="2"/>
</dbReference>
<evidence type="ECO:0000259" key="5">
    <source>
        <dbReference type="PROSITE" id="PS50111"/>
    </source>
</evidence>
<dbReference type="GO" id="GO:0006935">
    <property type="term" value="P:chemotaxis"/>
    <property type="evidence" value="ECO:0007669"/>
    <property type="project" value="InterPro"/>
</dbReference>
<keyword evidence="1 3" id="KW-0807">Transducer</keyword>
<organism evidence="7 8">
    <name type="scientific">Methanomicrobium antiquum</name>
    <dbReference type="NCBI Taxonomy" id="487686"/>
    <lineage>
        <taxon>Archaea</taxon>
        <taxon>Methanobacteriati</taxon>
        <taxon>Methanobacteriota</taxon>
        <taxon>Stenosarchaea group</taxon>
        <taxon>Methanomicrobia</taxon>
        <taxon>Methanomicrobiales</taxon>
        <taxon>Methanomicrobiaceae</taxon>
        <taxon>Methanomicrobium</taxon>
    </lineage>
</organism>
<dbReference type="CDD" id="cd00130">
    <property type="entry name" value="PAS"/>
    <property type="match status" value="2"/>
</dbReference>
<dbReference type="KEGG" id="manq:L1994_10280"/>
<dbReference type="PANTHER" id="PTHR32089:SF112">
    <property type="entry name" value="LYSOZYME-LIKE PROTEIN-RELATED"/>
    <property type="match status" value="1"/>
</dbReference>
<feature type="domain" description="PAC" evidence="6">
    <location>
        <begin position="250"/>
        <end position="302"/>
    </location>
</feature>
<dbReference type="PROSITE" id="PS50113">
    <property type="entry name" value="PAC"/>
    <property type="match status" value="2"/>
</dbReference>
<dbReference type="GeneID" id="79950788"/>
<dbReference type="InterPro" id="IPR000014">
    <property type="entry name" value="PAS"/>
</dbReference>
<dbReference type="InterPro" id="IPR004090">
    <property type="entry name" value="Chemotax_Me-accpt_rcpt"/>
</dbReference>
<feature type="domain" description="Methyl-accepting transducer" evidence="5">
    <location>
        <begin position="383"/>
        <end position="619"/>
    </location>
</feature>
<dbReference type="GO" id="GO:0016020">
    <property type="term" value="C:membrane"/>
    <property type="evidence" value="ECO:0007669"/>
    <property type="project" value="InterPro"/>
</dbReference>
<dbReference type="SUPFAM" id="SSF55785">
    <property type="entry name" value="PYP-like sensor domain (PAS domain)"/>
    <property type="match status" value="2"/>
</dbReference>
<dbReference type="InterPro" id="IPR035965">
    <property type="entry name" value="PAS-like_dom_sf"/>
</dbReference>
<dbReference type="Gene3D" id="1.10.287.950">
    <property type="entry name" value="Methyl-accepting chemotaxis protein"/>
    <property type="match status" value="1"/>
</dbReference>
<feature type="domain" description="PAC" evidence="6">
    <location>
        <begin position="119"/>
        <end position="173"/>
    </location>
</feature>
<dbReference type="Proteomes" id="UP001218895">
    <property type="component" value="Chromosome"/>
</dbReference>
<dbReference type="SUPFAM" id="SSF58104">
    <property type="entry name" value="Methyl-accepting chemotaxis protein (MCP) signaling domain"/>
    <property type="match status" value="1"/>
</dbReference>
<keyword evidence="4" id="KW-0175">Coiled coil</keyword>
<keyword evidence="8" id="KW-1185">Reference proteome</keyword>
<gene>
    <name evidence="7" type="ORF">L1994_10280</name>
</gene>
<evidence type="ECO:0000313" key="8">
    <source>
        <dbReference type="Proteomes" id="UP001218895"/>
    </source>
</evidence>
<dbReference type="PROSITE" id="PS50111">
    <property type="entry name" value="CHEMOTAXIS_TRANSDUC_2"/>
    <property type="match status" value="1"/>
</dbReference>
<dbReference type="SMART" id="SM00091">
    <property type="entry name" value="PAS"/>
    <property type="match status" value="2"/>
</dbReference>
<dbReference type="Pfam" id="PF00015">
    <property type="entry name" value="MCPsignal"/>
    <property type="match status" value="1"/>
</dbReference>
<dbReference type="NCBIfam" id="TIGR00229">
    <property type="entry name" value="sensory_box"/>
    <property type="match status" value="2"/>
</dbReference>
<evidence type="ECO:0000256" key="2">
    <source>
        <dbReference type="ARBA" id="ARBA00029447"/>
    </source>
</evidence>
<proteinExistence type="inferred from homology"/>
<feature type="coiled-coil region" evidence="4">
    <location>
        <begin position="161"/>
        <end position="191"/>
    </location>
</feature>
<evidence type="ECO:0000259" key="6">
    <source>
        <dbReference type="PROSITE" id="PS50113"/>
    </source>
</evidence>
<evidence type="ECO:0000256" key="4">
    <source>
        <dbReference type="SAM" id="Coils"/>
    </source>
</evidence>
<dbReference type="Pfam" id="PF08448">
    <property type="entry name" value="PAS_4"/>
    <property type="match status" value="2"/>
</dbReference>
<feature type="coiled-coil region" evidence="4">
    <location>
        <begin position="290"/>
        <end position="324"/>
    </location>
</feature>
<dbReference type="EMBL" id="CP091092">
    <property type="protein sequence ID" value="WFN36515.1"/>
    <property type="molecule type" value="Genomic_DNA"/>
</dbReference>
<reference evidence="7" key="1">
    <citation type="submission" date="2022-01" db="EMBL/GenBank/DDBJ databases">
        <title>Complete genome of Methanomicrobium antiquum DSM 21220.</title>
        <authorList>
            <person name="Chen S.-C."/>
            <person name="You Y.-T."/>
            <person name="Zhou Y.-Z."/>
            <person name="Lai M.-C."/>
        </authorList>
    </citation>
    <scope>NUCLEOTIDE SEQUENCE</scope>
    <source>
        <strain evidence="7">DSM 21220</strain>
    </source>
</reference>
<dbReference type="InterPro" id="IPR013656">
    <property type="entry name" value="PAS_4"/>
</dbReference>
<comment type="similarity">
    <text evidence="2">Belongs to the methyl-accepting chemotaxis (MCP) protein family.</text>
</comment>
<name>A0AAF0FV55_9EURY</name>
<dbReference type="InterPro" id="IPR000700">
    <property type="entry name" value="PAS-assoc_C"/>
</dbReference>
<accession>A0AAF0FV55</accession>
<dbReference type="SMART" id="SM00283">
    <property type="entry name" value="MA"/>
    <property type="match status" value="1"/>
</dbReference>
<dbReference type="GO" id="GO:0004888">
    <property type="term" value="F:transmembrane signaling receptor activity"/>
    <property type="evidence" value="ECO:0007669"/>
    <property type="project" value="InterPro"/>
</dbReference>
<dbReference type="AlphaFoldDB" id="A0AAF0FV55"/>
<protein>
    <submittedName>
        <fullName evidence="7">PAS domain-containing methyl-accepting chemotaxis protein</fullName>
    </submittedName>
</protein>
<dbReference type="InterPro" id="IPR004089">
    <property type="entry name" value="MCPsignal_dom"/>
</dbReference>
<dbReference type="RefSeq" id="WP_278099352.1">
    <property type="nucleotide sequence ID" value="NZ_CP091092.1"/>
</dbReference>
<sequence>MSVGLISKILKRALEGDYSVRINSEEVGEEYKELAEAINTAIEFLIDSKSTCDNVQMMIRQNPVPMVLLDKNFRAIDVNAAYEKMMGETRQKLLGMEATDYKIKTLKGNGVDNLFIAGKKVTSILEFTFKDGRKIIVEQQGVPLKDRSGNTEMGLFVFYDITKQKEEEEEIKKQMNQIKVLQERTESIVQENPMPIILCDKSFNIRVVNQAYSAISGISREKLLKMTLRDFEVLNTEGEGLKKVFENKTRSTGIVTVKFPTGIAILEQYGIPILNSNGDIVNILIVYNDITEVRSKQEEVENLMKEAHEKADILEKSANEVAEAMNSIKDGNFTNRLEIIDGDPLKSLKEDYNSSVAHCSQLFSDAISCMTDIQNNMKDASSGSAEITKASEQVALRSQKSADLSGTLQLQIENITRSISDLSASNEEIASTSQEVLDQAKSVSGMGKDAQNLGLEATERMNSVADITNESVNEIEDLNKQLFEINNVIKLINEITSQINMLALNAAIEAARAGEHGRGFAVVAGEVKNLATDARNATEKIDNVVTRLQKTSENTVVSIKSANTQVESGVESVNAAIDSLNQIVSGAEQVTVNMGEIARAIEDQANITNQIVVDSEKSSEITLTSRKEIEELAALSEETNAAVEEINSAILEVTSLSEELGDSLGKMKV</sequence>
<evidence type="ECO:0000256" key="3">
    <source>
        <dbReference type="PROSITE-ProRule" id="PRU00284"/>
    </source>
</evidence>
<evidence type="ECO:0000256" key="1">
    <source>
        <dbReference type="ARBA" id="ARBA00023224"/>
    </source>
</evidence>
<evidence type="ECO:0000313" key="7">
    <source>
        <dbReference type="EMBL" id="WFN36515.1"/>
    </source>
</evidence>